<dbReference type="PANTHER" id="PTHR33695:SF1">
    <property type="entry name" value="LIPOPROTEIN SIGNAL PEPTIDASE"/>
    <property type="match status" value="1"/>
</dbReference>
<protein>
    <recommendedName>
        <fullName evidence="9">Lipoprotein signal peptidase</fullName>
    </recommendedName>
</protein>
<keyword evidence="2" id="KW-0645">Protease</keyword>
<dbReference type="Pfam" id="PF01252">
    <property type="entry name" value="Peptidase_A8"/>
    <property type="match status" value="1"/>
</dbReference>
<dbReference type="PROSITE" id="PS00855">
    <property type="entry name" value="SPASE_II"/>
    <property type="match status" value="1"/>
</dbReference>
<dbReference type="InterPro" id="IPR001872">
    <property type="entry name" value="Peptidase_A8"/>
</dbReference>
<sequence>MIINMKKDIKITWFLWSAVLLFDQITKYIIREKLNLGDSISVIHNIFHITHINNTGAAFGMFPNAQIFFIVTSIIAIIALIYFLYTFKKENPTFYISIGLILGGATGNLLDRLILRTVTDFLDFGINPKIRWPAFNIADSSVVIGFFILAILVMKGEFYKVNRNRS</sequence>
<gene>
    <name evidence="8" type="ORF">S06H3_09181</name>
</gene>
<feature type="transmembrane region" description="Helical" evidence="7">
    <location>
        <begin position="12"/>
        <end position="30"/>
    </location>
</feature>
<dbReference type="AlphaFoldDB" id="X1MHW8"/>
<organism evidence="8">
    <name type="scientific">marine sediment metagenome</name>
    <dbReference type="NCBI Taxonomy" id="412755"/>
    <lineage>
        <taxon>unclassified sequences</taxon>
        <taxon>metagenomes</taxon>
        <taxon>ecological metagenomes</taxon>
    </lineage>
</organism>
<name>X1MHW8_9ZZZZ</name>
<feature type="transmembrane region" description="Helical" evidence="7">
    <location>
        <begin position="92"/>
        <end position="110"/>
    </location>
</feature>
<dbReference type="PRINTS" id="PR00781">
    <property type="entry name" value="LIPOSIGPTASE"/>
</dbReference>
<dbReference type="HAMAP" id="MF_00161">
    <property type="entry name" value="LspA"/>
    <property type="match status" value="1"/>
</dbReference>
<evidence type="ECO:0000256" key="1">
    <source>
        <dbReference type="ARBA" id="ARBA00022475"/>
    </source>
</evidence>
<dbReference type="GO" id="GO:0006508">
    <property type="term" value="P:proteolysis"/>
    <property type="evidence" value="ECO:0007669"/>
    <property type="project" value="UniProtKB-KW"/>
</dbReference>
<dbReference type="GO" id="GO:0016020">
    <property type="term" value="C:membrane"/>
    <property type="evidence" value="ECO:0007669"/>
    <property type="project" value="InterPro"/>
</dbReference>
<dbReference type="GO" id="GO:0004190">
    <property type="term" value="F:aspartic-type endopeptidase activity"/>
    <property type="evidence" value="ECO:0007669"/>
    <property type="project" value="InterPro"/>
</dbReference>
<accession>X1MHW8</accession>
<keyword evidence="5 7" id="KW-1133">Transmembrane helix</keyword>
<evidence type="ECO:0000256" key="7">
    <source>
        <dbReference type="SAM" id="Phobius"/>
    </source>
</evidence>
<feature type="transmembrane region" description="Helical" evidence="7">
    <location>
        <begin position="130"/>
        <end position="153"/>
    </location>
</feature>
<proteinExistence type="inferred from homology"/>
<evidence type="ECO:0000256" key="5">
    <source>
        <dbReference type="ARBA" id="ARBA00022989"/>
    </source>
</evidence>
<keyword evidence="6 7" id="KW-0472">Membrane</keyword>
<dbReference type="NCBIfam" id="TIGR00077">
    <property type="entry name" value="lspA"/>
    <property type="match status" value="1"/>
</dbReference>
<dbReference type="EMBL" id="BARV01003993">
    <property type="protein sequence ID" value="GAI14310.1"/>
    <property type="molecule type" value="Genomic_DNA"/>
</dbReference>
<evidence type="ECO:0000256" key="4">
    <source>
        <dbReference type="ARBA" id="ARBA00022801"/>
    </source>
</evidence>
<evidence type="ECO:0000256" key="2">
    <source>
        <dbReference type="ARBA" id="ARBA00022670"/>
    </source>
</evidence>
<evidence type="ECO:0000256" key="3">
    <source>
        <dbReference type="ARBA" id="ARBA00022692"/>
    </source>
</evidence>
<comment type="caution">
    <text evidence="8">The sequence shown here is derived from an EMBL/GenBank/DDBJ whole genome shotgun (WGS) entry which is preliminary data.</text>
</comment>
<evidence type="ECO:0008006" key="9">
    <source>
        <dbReference type="Google" id="ProtNLM"/>
    </source>
</evidence>
<keyword evidence="1" id="KW-1003">Cell membrane</keyword>
<keyword evidence="4" id="KW-0378">Hydrolase</keyword>
<evidence type="ECO:0000256" key="6">
    <source>
        <dbReference type="ARBA" id="ARBA00023136"/>
    </source>
</evidence>
<reference evidence="8" key="1">
    <citation type="journal article" date="2014" name="Front. Microbiol.">
        <title>High frequency of phylogenetically diverse reductive dehalogenase-homologous genes in deep subseafloor sedimentary metagenomes.</title>
        <authorList>
            <person name="Kawai M."/>
            <person name="Futagami T."/>
            <person name="Toyoda A."/>
            <person name="Takaki Y."/>
            <person name="Nishi S."/>
            <person name="Hori S."/>
            <person name="Arai W."/>
            <person name="Tsubouchi T."/>
            <person name="Morono Y."/>
            <person name="Uchiyama I."/>
            <person name="Ito T."/>
            <person name="Fujiyama A."/>
            <person name="Inagaki F."/>
            <person name="Takami H."/>
        </authorList>
    </citation>
    <scope>NUCLEOTIDE SEQUENCE</scope>
    <source>
        <strain evidence="8">Expedition CK06-06</strain>
    </source>
</reference>
<keyword evidence="3 7" id="KW-0812">Transmembrane</keyword>
<evidence type="ECO:0000313" key="8">
    <source>
        <dbReference type="EMBL" id="GAI14310.1"/>
    </source>
</evidence>
<feature type="transmembrane region" description="Helical" evidence="7">
    <location>
        <begin position="65"/>
        <end position="85"/>
    </location>
</feature>
<dbReference type="PANTHER" id="PTHR33695">
    <property type="entry name" value="LIPOPROTEIN SIGNAL PEPTIDASE"/>
    <property type="match status" value="1"/>
</dbReference>